<dbReference type="EMBL" id="BGZK01000022">
    <property type="protein sequence ID" value="GBP06390.1"/>
    <property type="molecule type" value="Genomic_DNA"/>
</dbReference>
<name>A0A4C1SYP2_EUMVA</name>
<evidence type="ECO:0000313" key="2">
    <source>
        <dbReference type="Proteomes" id="UP000299102"/>
    </source>
</evidence>
<organism evidence="1 2">
    <name type="scientific">Eumeta variegata</name>
    <name type="common">Bagworm moth</name>
    <name type="synonym">Eumeta japonica</name>
    <dbReference type="NCBI Taxonomy" id="151549"/>
    <lineage>
        <taxon>Eukaryota</taxon>
        <taxon>Metazoa</taxon>
        <taxon>Ecdysozoa</taxon>
        <taxon>Arthropoda</taxon>
        <taxon>Hexapoda</taxon>
        <taxon>Insecta</taxon>
        <taxon>Pterygota</taxon>
        <taxon>Neoptera</taxon>
        <taxon>Endopterygota</taxon>
        <taxon>Lepidoptera</taxon>
        <taxon>Glossata</taxon>
        <taxon>Ditrysia</taxon>
        <taxon>Tineoidea</taxon>
        <taxon>Psychidae</taxon>
        <taxon>Oiketicinae</taxon>
        <taxon>Eumeta</taxon>
    </lineage>
</organism>
<evidence type="ECO:0000313" key="1">
    <source>
        <dbReference type="EMBL" id="GBP06390.1"/>
    </source>
</evidence>
<dbReference type="Gene3D" id="2.60.120.200">
    <property type="match status" value="1"/>
</dbReference>
<dbReference type="Proteomes" id="UP000299102">
    <property type="component" value="Unassembled WGS sequence"/>
</dbReference>
<sequence length="100" mass="11384">MSSLLSALPECHCSFFIISGLFNGNPKKFWIRLTKVDDSIRIQYSTNSLTWPLLRLCPFPKADSYFVGVMCCTPERKGLEVKFSDVRVTRPLGKDLHDLS</sequence>
<reference evidence="1 2" key="1">
    <citation type="journal article" date="2019" name="Commun. Biol.">
        <title>The bagworm genome reveals a unique fibroin gene that provides high tensile strength.</title>
        <authorList>
            <person name="Kono N."/>
            <person name="Nakamura H."/>
            <person name="Ohtoshi R."/>
            <person name="Tomita M."/>
            <person name="Numata K."/>
            <person name="Arakawa K."/>
        </authorList>
    </citation>
    <scope>NUCLEOTIDE SEQUENCE [LARGE SCALE GENOMIC DNA]</scope>
</reference>
<proteinExistence type="predicted"/>
<dbReference type="Pfam" id="PF07081">
    <property type="entry name" value="DUF1349"/>
    <property type="match status" value="1"/>
</dbReference>
<dbReference type="SUPFAM" id="SSF49899">
    <property type="entry name" value="Concanavalin A-like lectins/glucanases"/>
    <property type="match status" value="1"/>
</dbReference>
<dbReference type="InterPro" id="IPR013320">
    <property type="entry name" value="ConA-like_dom_sf"/>
</dbReference>
<dbReference type="OrthoDB" id="42525at2759"/>
<dbReference type="AlphaFoldDB" id="A0A4C1SYP2"/>
<keyword evidence="2" id="KW-1185">Reference proteome</keyword>
<gene>
    <name evidence="1" type="primary">REE1</name>
    <name evidence="1" type="ORF">EVAR_4543_1</name>
</gene>
<accession>A0A4C1SYP2</accession>
<dbReference type="InterPro" id="IPR009784">
    <property type="entry name" value="DUF1349"/>
</dbReference>
<protein>
    <submittedName>
        <fullName evidence="1">Regulation of enolase protein 1</fullName>
    </submittedName>
</protein>
<comment type="caution">
    <text evidence="1">The sequence shown here is derived from an EMBL/GenBank/DDBJ whole genome shotgun (WGS) entry which is preliminary data.</text>
</comment>